<organism evidence="4 6">
    <name type="scientific">Lentilactobacillus parakefiri</name>
    <dbReference type="NCBI Taxonomy" id="152332"/>
    <lineage>
        <taxon>Bacteria</taxon>
        <taxon>Bacillati</taxon>
        <taxon>Bacillota</taxon>
        <taxon>Bacilli</taxon>
        <taxon>Lactobacillales</taxon>
        <taxon>Lactobacillaceae</taxon>
        <taxon>Lentilactobacillus</taxon>
    </lineage>
</organism>
<feature type="region of interest" description="Disordered" evidence="1">
    <location>
        <begin position="36"/>
        <end position="78"/>
    </location>
</feature>
<dbReference type="EMBL" id="BDGB01000032">
    <property type="protein sequence ID" value="GAW71499.1"/>
    <property type="molecule type" value="Genomic_DNA"/>
</dbReference>
<proteinExistence type="predicted"/>
<keyword evidence="2" id="KW-1133">Transmembrane helix</keyword>
<accession>A0A224VCB3</accession>
<feature type="transmembrane region" description="Helical" evidence="2">
    <location>
        <begin position="260"/>
        <end position="283"/>
    </location>
</feature>
<evidence type="ECO:0000313" key="5">
    <source>
        <dbReference type="EMBL" id="TDG92279.1"/>
    </source>
</evidence>
<evidence type="ECO:0000313" key="7">
    <source>
        <dbReference type="Proteomes" id="UP000294668"/>
    </source>
</evidence>
<dbReference type="EMBL" id="PUFL01000044">
    <property type="protein sequence ID" value="TDG92279.1"/>
    <property type="molecule type" value="Genomic_DNA"/>
</dbReference>
<feature type="domain" description="Zinc-ribbon" evidence="3">
    <location>
        <begin position="4"/>
        <end position="25"/>
    </location>
</feature>
<feature type="compositionally biased region" description="Polar residues" evidence="1">
    <location>
        <begin position="40"/>
        <end position="78"/>
    </location>
</feature>
<dbReference type="InterPro" id="IPR026870">
    <property type="entry name" value="Zinc_ribbon_dom"/>
</dbReference>
<dbReference type="RefSeq" id="WP_057961382.1">
    <property type="nucleotide sequence ID" value="NZ_BAAAXO010000070.1"/>
</dbReference>
<keyword evidence="2" id="KW-0472">Membrane</keyword>
<protein>
    <recommendedName>
        <fullName evidence="3">Zinc-ribbon domain-containing protein</fullName>
    </recommendedName>
</protein>
<feature type="transmembrane region" description="Helical" evidence="2">
    <location>
        <begin position="227"/>
        <end position="248"/>
    </location>
</feature>
<sequence>MKICPQCHKENLENAKFCVYCGFNLTSVAPVASSNAANDQAGSNAHNHSETVEVTPSAATENHSENQQQSTNADTESTTYSTNYAPDNLFNQFMNYLKSSLTNPHNNIEAPKYGGLMSIALYIILMLVIFGLGAKRIVDLIVAQNPNELTVNIFAPIKSAIMQFSGILIVSALAYILVAFAVRRSLLNDNITFLDFTDMFGVYVNISSVLLLLCLILSLFVSVTSSTLMITIVLIFSLSQAVLNYAVVMTLKDIKGRFNNFYSILIAEIVPTIIITWATSVYIQNVYGNLASWISSLGIQ</sequence>
<reference evidence="4 6" key="1">
    <citation type="journal article" date="2017" name="Biosci Microbiota Food Health">
        <title>Genomic characterization reconfirms the taxonomic status of Lactobacillus parakefiri.</title>
        <authorList>
            <person name="Tanizawa Y."/>
            <person name="Kobayashi H."/>
            <person name="Kaminuma E."/>
            <person name="Sakamoto M."/>
            <person name="Ohkuma M."/>
            <person name="Nakamura Y."/>
            <person name="Arita M."/>
            <person name="Tohno M."/>
        </authorList>
    </citation>
    <scope>NUCLEOTIDE SEQUENCE [LARGE SCALE GENOMIC DNA]</scope>
    <source>
        <strain evidence="4 6">JCM 8573</strain>
    </source>
</reference>
<evidence type="ECO:0000256" key="2">
    <source>
        <dbReference type="SAM" id="Phobius"/>
    </source>
</evidence>
<keyword evidence="7" id="KW-1185">Reference proteome</keyword>
<dbReference type="OrthoDB" id="2295373at2"/>
<dbReference type="Proteomes" id="UP000214739">
    <property type="component" value="Unassembled WGS sequence"/>
</dbReference>
<keyword evidence="2" id="KW-0812">Transmembrane</keyword>
<name>A0A224VCB3_9LACO</name>
<gene>
    <name evidence="5" type="ORF">C5L28_002010</name>
    <name evidence="4" type="ORF">LPKJCM_00580</name>
</gene>
<reference evidence="5 7" key="2">
    <citation type="journal article" date="2019" name="Appl. Microbiol. Biotechnol.">
        <title>Uncovering carbohydrate metabolism through a genotype-phenotype association study of 56 lactic acid bacteria genomes.</title>
        <authorList>
            <person name="Buron-Moles G."/>
            <person name="Chailyan A."/>
            <person name="Dolejs I."/>
            <person name="Forster J."/>
            <person name="Miks M.H."/>
        </authorList>
    </citation>
    <scope>NUCLEOTIDE SEQUENCE [LARGE SCALE GENOMIC DNA]</scope>
    <source>
        <strain evidence="5 7">DSM 10551</strain>
    </source>
</reference>
<feature type="transmembrane region" description="Helical" evidence="2">
    <location>
        <begin position="160"/>
        <end position="182"/>
    </location>
</feature>
<dbReference type="AlphaFoldDB" id="A0A224VCB3"/>
<evidence type="ECO:0000313" key="6">
    <source>
        <dbReference type="Proteomes" id="UP000214739"/>
    </source>
</evidence>
<evidence type="ECO:0000313" key="4">
    <source>
        <dbReference type="EMBL" id="GAW71499.1"/>
    </source>
</evidence>
<feature type="transmembrane region" description="Helical" evidence="2">
    <location>
        <begin position="113"/>
        <end position="134"/>
    </location>
</feature>
<feature type="transmembrane region" description="Helical" evidence="2">
    <location>
        <begin position="202"/>
        <end position="221"/>
    </location>
</feature>
<comment type="caution">
    <text evidence="4">The sequence shown here is derived from an EMBL/GenBank/DDBJ whole genome shotgun (WGS) entry which is preliminary data.</text>
</comment>
<dbReference type="Proteomes" id="UP000294668">
    <property type="component" value="Unassembled WGS sequence"/>
</dbReference>
<evidence type="ECO:0000259" key="3">
    <source>
        <dbReference type="Pfam" id="PF13240"/>
    </source>
</evidence>
<reference evidence="5" key="3">
    <citation type="submission" date="2019-02" db="EMBL/GenBank/DDBJ databases">
        <authorList>
            <person name="Buron G."/>
            <person name="Chaylann A."/>
            <person name="Dolejs I."/>
            <person name="Forster J."/>
            <person name="Miks M.H."/>
        </authorList>
    </citation>
    <scope>NUCLEOTIDE SEQUENCE</scope>
    <source>
        <strain evidence="5">DSM 10551</strain>
    </source>
</reference>
<evidence type="ECO:0000256" key="1">
    <source>
        <dbReference type="SAM" id="MobiDB-lite"/>
    </source>
</evidence>
<dbReference type="Pfam" id="PF13240">
    <property type="entry name" value="Zn_Ribbon_1"/>
    <property type="match status" value="1"/>
</dbReference>